<evidence type="ECO:0000259" key="1">
    <source>
        <dbReference type="PROSITE" id="PS50828"/>
    </source>
</evidence>
<feature type="domain" description="Smr" evidence="1">
    <location>
        <begin position="20"/>
        <end position="95"/>
    </location>
</feature>
<reference evidence="2" key="1">
    <citation type="submission" date="2021-02" db="EMBL/GenBank/DDBJ databases">
        <title>Natronogracilivirga saccharolytica gen. nov. sp. nov. a new anaerobic, haloalkiliphilic carbohydrate-fermenting bacterium from soda lake and proposing of Cyclonatronumiaceae fam. nov. in the phylum Balneolaeota.</title>
        <authorList>
            <person name="Zhilina T.N."/>
            <person name="Sorokin D.Y."/>
            <person name="Zavarzina D.G."/>
            <person name="Toshchakov S.V."/>
            <person name="Kublanov I.V."/>
        </authorList>
    </citation>
    <scope>NUCLEOTIDE SEQUENCE</scope>
    <source>
        <strain evidence="2">Z-1702</strain>
    </source>
</reference>
<dbReference type="PROSITE" id="PS50828">
    <property type="entry name" value="SMR"/>
    <property type="match status" value="1"/>
</dbReference>
<evidence type="ECO:0000313" key="3">
    <source>
        <dbReference type="Proteomes" id="UP000673975"/>
    </source>
</evidence>
<dbReference type="RefSeq" id="WP_210511501.1">
    <property type="nucleotide sequence ID" value="NZ_JAFIDN010000005.1"/>
</dbReference>
<gene>
    <name evidence="2" type="ORF">NATSA_07990</name>
</gene>
<dbReference type="Pfam" id="PF01713">
    <property type="entry name" value="Smr"/>
    <property type="match status" value="1"/>
</dbReference>
<accession>A0A8J7UVJ2</accession>
<proteinExistence type="predicted"/>
<dbReference type="AlphaFoldDB" id="A0A8J7UVJ2"/>
<name>A0A8J7UVJ2_9BACT</name>
<protein>
    <submittedName>
        <fullName evidence="2">Smr/MutS family protein</fullName>
    </submittedName>
</protein>
<dbReference type="InterPro" id="IPR036063">
    <property type="entry name" value="Smr_dom_sf"/>
</dbReference>
<sequence length="101" mass="11278">MADEEWHSDDAVEYPINGVLDLHVFPPSEVHDLVPEYLRACREKGILTVRIIHGKGTGTLRRIVHSVLESLPWVNRYHLGGHGCGSWGATIAYLDPPDINP</sequence>
<evidence type="ECO:0000313" key="2">
    <source>
        <dbReference type="EMBL" id="MBP3192601.1"/>
    </source>
</evidence>
<dbReference type="SMART" id="SM00463">
    <property type="entry name" value="SMR"/>
    <property type="match status" value="1"/>
</dbReference>
<comment type="caution">
    <text evidence="2">The sequence shown here is derived from an EMBL/GenBank/DDBJ whole genome shotgun (WGS) entry which is preliminary data.</text>
</comment>
<dbReference type="Proteomes" id="UP000673975">
    <property type="component" value="Unassembled WGS sequence"/>
</dbReference>
<dbReference type="Gene3D" id="3.30.1370.110">
    <property type="match status" value="1"/>
</dbReference>
<dbReference type="SUPFAM" id="SSF160443">
    <property type="entry name" value="SMR domain-like"/>
    <property type="match status" value="1"/>
</dbReference>
<dbReference type="EMBL" id="JAFIDN010000005">
    <property type="protein sequence ID" value="MBP3192601.1"/>
    <property type="molecule type" value="Genomic_DNA"/>
</dbReference>
<dbReference type="InterPro" id="IPR002625">
    <property type="entry name" value="Smr_dom"/>
</dbReference>
<organism evidence="2 3">
    <name type="scientific">Natronogracilivirga saccharolytica</name>
    <dbReference type="NCBI Taxonomy" id="2812953"/>
    <lineage>
        <taxon>Bacteria</taxon>
        <taxon>Pseudomonadati</taxon>
        <taxon>Balneolota</taxon>
        <taxon>Balneolia</taxon>
        <taxon>Balneolales</taxon>
        <taxon>Cyclonatronaceae</taxon>
        <taxon>Natronogracilivirga</taxon>
    </lineage>
</organism>
<keyword evidence="3" id="KW-1185">Reference proteome</keyword>